<evidence type="ECO:0000313" key="1">
    <source>
        <dbReference type="Proteomes" id="UP000887574"/>
    </source>
</evidence>
<organism evidence="1 2">
    <name type="scientific">Ditylenchus dipsaci</name>
    <dbReference type="NCBI Taxonomy" id="166011"/>
    <lineage>
        <taxon>Eukaryota</taxon>
        <taxon>Metazoa</taxon>
        <taxon>Ecdysozoa</taxon>
        <taxon>Nematoda</taxon>
        <taxon>Chromadorea</taxon>
        <taxon>Rhabditida</taxon>
        <taxon>Tylenchina</taxon>
        <taxon>Tylenchomorpha</taxon>
        <taxon>Sphaerularioidea</taxon>
        <taxon>Anguinidae</taxon>
        <taxon>Anguininae</taxon>
        <taxon>Ditylenchus</taxon>
    </lineage>
</organism>
<dbReference type="Proteomes" id="UP000887574">
    <property type="component" value="Unplaced"/>
</dbReference>
<name>A0A915DSC0_9BILA</name>
<dbReference type="WBParaSite" id="jg23139">
    <property type="protein sequence ID" value="jg23139"/>
    <property type="gene ID" value="jg23139"/>
</dbReference>
<accession>A0A915DSC0</accession>
<evidence type="ECO:0000313" key="2">
    <source>
        <dbReference type="WBParaSite" id="jg23139"/>
    </source>
</evidence>
<sequence>MAEHMKLFLRCQKENKIYSISPSVWSSTFSQKRSSRNCRSDSKHWLKKTVNANAIDNIKFVVYKSDKEYKIYHTLLMQYLAEYYGKKSGTTTVDASFGDLDVEENSSKKKKESQHRS</sequence>
<proteinExistence type="predicted"/>
<protein>
    <submittedName>
        <fullName evidence="2">Uncharacterized protein</fullName>
    </submittedName>
</protein>
<keyword evidence="1" id="KW-1185">Reference proteome</keyword>
<dbReference type="AlphaFoldDB" id="A0A915DSC0"/>
<reference evidence="2" key="1">
    <citation type="submission" date="2022-11" db="UniProtKB">
        <authorList>
            <consortium name="WormBaseParasite"/>
        </authorList>
    </citation>
    <scope>IDENTIFICATION</scope>
</reference>